<dbReference type="OMA" id="PRNHYLV"/>
<accession>A0A0S4KF96</accession>
<protein>
    <submittedName>
        <fullName evidence="1">Uncharacterized protein</fullName>
    </submittedName>
</protein>
<organism evidence="1 2">
    <name type="scientific">Bodo saltans</name>
    <name type="common">Flagellated protozoan</name>
    <dbReference type="NCBI Taxonomy" id="75058"/>
    <lineage>
        <taxon>Eukaryota</taxon>
        <taxon>Discoba</taxon>
        <taxon>Euglenozoa</taxon>
        <taxon>Kinetoplastea</taxon>
        <taxon>Metakinetoplastina</taxon>
        <taxon>Eubodonida</taxon>
        <taxon>Bodonidae</taxon>
        <taxon>Bodo</taxon>
    </lineage>
</organism>
<sequence length="240" mass="27787">MPRVLIPRKYYLLVHDCLKKVESQATINAFVSNRGKYQSDMVIQLDRKQFPILGPDTTRAIAIGLQKNMPHVLLKPQRYCIDLEFPVNEIQMSVQVGWKDATVEEINSEPEYEDRVPLRSSLGYDEQRFMNSAPRMASISAVLLEKWALKNYGKEMAPPAMYWLVHSYRMMETYPLFDHHQIIFGSVVDKFAHMYGKVPLDNPYCPGEDLNTLRLARNICLGTNPLWTEKPELRKPKAVE</sequence>
<proteinExistence type="predicted"/>
<evidence type="ECO:0000313" key="2">
    <source>
        <dbReference type="Proteomes" id="UP000051952"/>
    </source>
</evidence>
<reference evidence="2" key="1">
    <citation type="submission" date="2015-09" db="EMBL/GenBank/DDBJ databases">
        <authorList>
            <consortium name="Pathogen Informatics"/>
        </authorList>
    </citation>
    <scope>NUCLEOTIDE SEQUENCE [LARGE SCALE GENOMIC DNA]</scope>
    <source>
        <strain evidence="2">Lake Konstanz</strain>
    </source>
</reference>
<name>A0A0S4KF96_BODSA</name>
<evidence type="ECO:0000313" key="1">
    <source>
        <dbReference type="EMBL" id="CUI14317.1"/>
    </source>
</evidence>
<dbReference type="Proteomes" id="UP000051952">
    <property type="component" value="Unassembled WGS sequence"/>
</dbReference>
<keyword evidence="2" id="KW-1185">Reference proteome</keyword>
<dbReference type="AlphaFoldDB" id="A0A0S4KF96"/>
<dbReference type="VEuPathDB" id="TriTrypDB:BSAL_85000"/>
<dbReference type="EMBL" id="CYKH01000991">
    <property type="protein sequence ID" value="CUI14317.1"/>
    <property type="molecule type" value="Genomic_DNA"/>
</dbReference>
<gene>
    <name evidence="1" type="ORF">BSAL_85000</name>
</gene>
<dbReference type="OrthoDB" id="275837at2759"/>